<evidence type="ECO:0000256" key="13">
    <source>
        <dbReference type="HAMAP-Rule" id="MF_00409"/>
    </source>
</evidence>
<comment type="pathway">
    <text evidence="2 13">Glycolipid biosynthesis; lipid IV(A) biosynthesis; lipid IV(A) from (3R)-3-hydroxytetradecanoyl-[acyl-carrier-protein] and UDP-N-acetyl-alpha-D-glucosamine: step 6/6.</text>
</comment>
<accession>A0ABR6X6M1</accession>
<keyword evidence="5 13" id="KW-0444">Lipid biosynthesis</keyword>
<organism evidence="14 15">
    <name type="scientific">Undibacterium seohonense</name>
    <dbReference type="NCBI Taxonomy" id="1344950"/>
    <lineage>
        <taxon>Bacteria</taxon>
        <taxon>Pseudomonadati</taxon>
        <taxon>Pseudomonadota</taxon>
        <taxon>Betaproteobacteria</taxon>
        <taxon>Burkholderiales</taxon>
        <taxon>Oxalobacteraceae</taxon>
        <taxon>Undibacterium</taxon>
    </lineage>
</organism>
<evidence type="ECO:0000313" key="15">
    <source>
        <dbReference type="Proteomes" id="UP000648257"/>
    </source>
</evidence>
<keyword evidence="9 13" id="KW-0418">Kinase</keyword>
<evidence type="ECO:0000256" key="10">
    <source>
        <dbReference type="ARBA" id="ARBA00022840"/>
    </source>
</evidence>
<evidence type="ECO:0000256" key="4">
    <source>
        <dbReference type="ARBA" id="ARBA00016436"/>
    </source>
</evidence>
<dbReference type="EMBL" id="JACOFW010000018">
    <property type="protein sequence ID" value="MBC3808610.1"/>
    <property type="molecule type" value="Genomic_DNA"/>
</dbReference>
<evidence type="ECO:0000256" key="5">
    <source>
        <dbReference type="ARBA" id="ARBA00022516"/>
    </source>
</evidence>
<dbReference type="NCBIfam" id="TIGR00682">
    <property type="entry name" value="lpxK"/>
    <property type="match status" value="1"/>
</dbReference>
<evidence type="ECO:0000256" key="3">
    <source>
        <dbReference type="ARBA" id="ARBA00012071"/>
    </source>
</evidence>
<feature type="binding site" evidence="13">
    <location>
        <begin position="62"/>
        <end position="69"/>
    </location>
    <ligand>
        <name>ATP</name>
        <dbReference type="ChEBI" id="CHEBI:30616"/>
    </ligand>
</feature>
<dbReference type="HAMAP" id="MF_00409">
    <property type="entry name" value="LpxK"/>
    <property type="match status" value="1"/>
</dbReference>
<evidence type="ECO:0000256" key="1">
    <source>
        <dbReference type="ARBA" id="ARBA00002274"/>
    </source>
</evidence>
<dbReference type="RefSeq" id="WP_186923687.1">
    <property type="nucleotide sequence ID" value="NZ_JACOFW010000018.1"/>
</dbReference>
<evidence type="ECO:0000256" key="8">
    <source>
        <dbReference type="ARBA" id="ARBA00022741"/>
    </source>
</evidence>
<dbReference type="SUPFAM" id="SSF52540">
    <property type="entry name" value="P-loop containing nucleoside triphosphate hydrolases"/>
    <property type="match status" value="1"/>
</dbReference>
<evidence type="ECO:0000256" key="9">
    <source>
        <dbReference type="ARBA" id="ARBA00022777"/>
    </source>
</evidence>
<keyword evidence="10 13" id="KW-0067">ATP-binding</keyword>
<dbReference type="PANTHER" id="PTHR42724">
    <property type="entry name" value="TETRAACYLDISACCHARIDE 4'-KINASE"/>
    <property type="match status" value="1"/>
</dbReference>
<dbReference type="InterPro" id="IPR003758">
    <property type="entry name" value="LpxK"/>
</dbReference>
<comment type="catalytic activity">
    <reaction evidence="13">
        <text>a lipid A disaccharide + ATP = a lipid IVA + ADP + H(+)</text>
        <dbReference type="Rhea" id="RHEA:67840"/>
        <dbReference type="ChEBI" id="CHEBI:15378"/>
        <dbReference type="ChEBI" id="CHEBI:30616"/>
        <dbReference type="ChEBI" id="CHEBI:176343"/>
        <dbReference type="ChEBI" id="CHEBI:176425"/>
        <dbReference type="ChEBI" id="CHEBI:456216"/>
        <dbReference type="EC" id="2.7.1.130"/>
    </reaction>
</comment>
<sequence length="351" mass="38804">MRTSLESFFIQAWSKRGIVAGLLWPISKLFGLLLNFRFGLLVLGYRPQTQLKVPVIIVGNIYIGGTGKTPMVIWLVEALRQAGWNPGVISRGYGAHVERIQEVGEDSLAVEVGDEPLLIVQRTGCAMTVGRNRVASAQQLLAQHPTIDVIISDDGLQHYALGRDIEILMFDQRGVGNGWLLPAGPLREPSSRRRDFTILNSAKPEQLTGLGTDLGTDVFSMRLQMTELISLSQPALRQPLSTVRDKKILAAAGIGNPQRFFTMLSSQELIFKAMPLPDHFAFSAQLFQQEDAEIILITEKDAVKCRQIAGLCDDPRIWVVPVAAELDAEFTNQLFQLLKLTSEKKHGCSST</sequence>
<keyword evidence="6 13" id="KW-0441">Lipid A biosynthesis</keyword>
<proteinExistence type="inferred from homology"/>
<reference evidence="14 15" key="1">
    <citation type="submission" date="2020-08" db="EMBL/GenBank/DDBJ databases">
        <title>Novel species isolated from subtropical streams in China.</title>
        <authorList>
            <person name="Lu H."/>
        </authorList>
    </citation>
    <scope>NUCLEOTIDE SEQUENCE [LARGE SCALE GENOMIC DNA]</scope>
    <source>
        <strain evidence="14 15">KACC 16656</strain>
    </source>
</reference>
<name>A0ABR6X6M1_9BURK</name>
<keyword evidence="11 13" id="KW-0443">Lipid metabolism</keyword>
<evidence type="ECO:0000256" key="2">
    <source>
        <dbReference type="ARBA" id="ARBA00004870"/>
    </source>
</evidence>
<keyword evidence="8 13" id="KW-0547">Nucleotide-binding</keyword>
<dbReference type="PANTHER" id="PTHR42724:SF1">
    <property type="entry name" value="TETRAACYLDISACCHARIDE 4'-KINASE, MITOCHONDRIAL-RELATED"/>
    <property type="match status" value="1"/>
</dbReference>
<comment type="function">
    <text evidence="1 13">Transfers the gamma-phosphate of ATP to the 4'-position of a tetraacyldisaccharide 1-phosphate intermediate (termed DS-1-P) to form tetraacyldisaccharide 1,4'-bis-phosphate (lipid IVA).</text>
</comment>
<protein>
    <recommendedName>
        <fullName evidence="4 13">Tetraacyldisaccharide 4'-kinase</fullName>
        <ecNumber evidence="3 13">2.7.1.130</ecNumber>
    </recommendedName>
    <alternativeName>
        <fullName evidence="12 13">Lipid A 4'-kinase</fullName>
    </alternativeName>
</protein>
<dbReference type="Pfam" id="PF02606">
    <property type="entry name" value="LpxK"/>
    <property type="match status" value="1"/>
</dbReference>
<comment type="similarity">
    <text evidence="13">Belongs to the LpxK family.</text>
</comment>
<dbReference type="GO" id="GO:0009029">
    <property type="term" value="F:lipid-A 4'-kinase activity"/>
    <property type="evidence" value="ECO:0007669"/>
    <property type="project" value="UniProtKB-EC"/>
</dbReference>
<keyword evidence="7 13" id="KW-0808">Transferase</keyword>
<comment type="caution">
    <text evidence="14">The sequence shown here is derived from an EMBL/GenBank/DDBJ whole genome shotgun (WGS) entry which is preliminary data.</text>
</comment>
<evidence type="ECO:0000256" key="12">
    <source>
        <dbReference type="ARBA" id="ARBA00029757"/>
    </source>
</evidence>
<dbReference type="Proteomes" id="UP000648257">
    <property type="component" value="Unassembled WGS sequence"/>
</dbReference>
<evidence type="ECO:0000313" key="14">
    <source>
        <dbReference type="EMBL" id="MBC3808610.1"/>
    </source>
</evidence>
<evidence type="ECO:0000256" key="7">
    <source>
        <dbReference type="ARBA" id="ARBA00022679"/>
    </source>
</evidence>
<keyword evidence="15" id="KW-1185">Reference proteome</keyword>
<dbReference type="InterPro" id="IPR027417">
    <property type="entry name" value="P-loop_NTPase"/>
</dbReference>
<evidence type="ECO:0000256" key="11">
    <source>
        <dbReference type="ARBA" id="ARBA00023098"/>
    </source>
</evidence>
<evidence type="ECO:0000256" key="6">
    <source>
        <dbReference type="ARBA" id="ARBA00022556"/>
    </source>
</evidence>
<dbReference type="EC" id="2.7.1.130" evidence="3 13"/>
<gene>
    <name evidence="13" type="primary">lpxK</name>
    <name evidence="14" type="ORF">H8K52_14790</name>
</gene>